<dbReference type="Gene3D" id="3.30.70.100">
    <property type="match status" value="1"/>
</dbReference>
<gene>
    <name evidence="2" type="ORF">AB3G39_08520</name>
</gene>
<proteinExistence type="predicted"/>
<dbReference type="InterPro" id="IPR010753">
    <property type="entry name" value="DUF1330"/>
</dbReference>
<accession>A0AB39W836</accession>
<dbReference type="RefSeq" id="WP_369769268.1">
    <property type="nucleotide sequence ID" value="NZ_CP165626.1"/>
</dbReference>
<dbReference type="EMBL" id="CP165626">
    <property type="protein sequence ID" value="XDU97223.1"/>
    <property type="molecule type" value="Genomic_DNA"/>
</dbReference>
<reference evidence="2" key="1">
    <citation type="submission" date="2024-07" db="EMBL/GenBank/DDBJ databases">
        <authorList>
            <person name="Biller S.J."/>
        </authorList>
    </citation>
    <scope>NUCLEOTIDE SEQUENCE</scope>
    <source>
        <strain evidence="2">WC2416</strain>
    </source>
</reference>
<dbReference type="Pfam" id="PF07045">
    <property type="entry name" value="DUF1330"/>
    <property type="match status" value="1"/>
</dbReference>
<dbReference type="SUPFAM" id="SSF54909">
    <property type="entry name" value="Dimeric alpha+beta barrel"/>
    <property type="match status" value="1"/>
</dbReference>
<evidence type="ECO:0000259" key="1">
    <source>
        <dbReference type="Pfam" id="PF07045"/>
    </source>
</evidence>
<feature type="domain" description="DUF1330" evidence="1">
    <location>
        <begin position="7"/>
        <end position="98"/>
    </location>
</feature>
<evidence type="ECO:0000313" key="2">
    <source>
        <dbReference type="EMBL" id="XDU97223.1"/>
    </source>
</evidence>
<organism evidence="2">
    <name type="scientific">Flavobacterium sp. WC2416</name>
    <dbReference type="NCBI Taxonomy" id="3234141"/>
    <lineage>
        <taxon>Bacteria</taxon>
        <taxon>Pseudomonadati</taxon>
        <taxon>Bacteroidota</taxon>
        <taxon>Flavobacteriia</taxon>
        <taxon>Flavobacteriales</taxon>
        <taxon>Flavobacteriaceae</taxon>
        <taxon>Flavobacterium</taxon>
    </lineage>
</organism>
<dbReference type="InterPro" id="IPR011008">
    <property type="entry name" value="Dimeric_a/b-barrel"/>
</dbReference>
<dbReference type="AlphaFoldDB" id="A0AB39W836"/>
<protein>
    <submittedName>
        <fullName evidence="2">DUF1330 domain-containing protein</fullName>
    </submittedName>
</protein>
<dbReference type="PANTHER" id="PTHR41521">
    <property type="match status" value="1"/>
</dbReference>
<sequence length="105" mass="11605">MNEIKGKGYLVANFTIHDTEGFQKYGQAAGHLAAGFNGRIIMFETMPRIKEGKAEAVMALMEFDTVEDAERFYNSPEYTEARKFRTASASGSIVIGEGFAVEVNK</sequence>
<name>A0AB39W836_9FLAO</name>
<dbReference type="PANTHER" id="PTHR41521:SF4">
    <property type="entry name" value="BLR0684 PROTEIN"/>
    <property type="match status" value="1"/>
</dbReference>